<name>A0A3B4A2M2_9GOBI</name>
<dbReference type="GO" id="GO:0008343">
    <property type="term" value="P:adult feeding behavior"/>
    <property type="evidence" value="ECO:0007669"/>
    <property type="project" value="InterPro"/>
</dbReference>
<dbReference type="Pfam" id="PF06373">
    <property type="entry name" value="CART"/>
    <property type="match status" value="1"/>
</dbReference>
<dbReference type="GO" id="GO:0043410">
    <property type="term" value="P:positive regulation of MAPK cascade"/>
    <property type="evidence" value="ECO:0007669"/>
    <property type="project" value="InterPro"/>
</dbReference>
<feature type="chain" id="PRO_5047393267" description="Cocaine- and amphetamine-regulated transcript protein" evidence="5">
    <location>
        <begin position="25"/>
        <end position="108"/>
    </location>
</feature>
<evidence type="ECO:0000256" key="1">
    <source>
        <dbReference type="ARBA" id="ARBA00004613"/>
    </source>
</evidence>
<dbReference type="PANTHER" id="PTHR16655:SF3">
    <property type="entry name" value="COCAINE- AND AMPHETAMINE-REGULATED TRANSCRIPT CH11"/>
    <property type="match status" value="1"/>
</dbReference>
<evidence type="ECO:0000313" key="6">
    <source>
        <dbReference type="Ensembl" id="ENSPMGP00000010736.1"/>
    </source>
</evidence>
<evidence type="ECO:0000256" key="3">
    <source>
        <dbReference type="ARBA" id="ARBA00022525"/>
    </source>
</evidence>
<dbReference type="Ensembl" id="ENSPMGT00000011445.1">
    <property type="protein sequence ID" value="ENSPMGP00000010736.1"/>
    <property type="gene ID" value="ENSPMGG00000008895.1"/>
</dbReference>
<comment type="similarity">
    <text evidence="2">Belongs to the CART family.</text>
</comment>
<accession>A0A3B4A2M2</accession>
<reference evidence="6" key="2">
    <citation type="submission" date="2025-09" db="UniProtKB">
        <authorList>
            <consortium name="Ensembl"/>
        </authorList>
    </citation>
    <scope>IDENTIFICATION</scope>
</reference>
<dbReference type="InterPro" id="IPR036722">
    <property type="entry name" value="CART_C_sf"/>
</dbReference>
<sequence>MLVTMETVRVAVMLSVCLSVLCQGQRSRVQDEENAAAPALGLSQRELVDVLDDFLDDGDTELTVQKKASVIPRCDIGERCALKHGPRIGRLCDCLRGTACNSFFLRCY</sequence>
<reference evidence="6" key="1">
    <citation type="submission" date="2025-08" db="UniProtKB">
        <authorList>
            <consortium name="Ensembl"/>
        </authorList>
    </citation>
    <scope>IDENTIFICATION</scope>
</reference>
<dbReference type="PANTHER" id="PTHR16655">
    <property type="entry name" value="COCAINE AND AMPHETAMINE REGULATED TRANSCRIPT PROTEIN"/>
    <property type="match status" value="1"/>
</dbReference>
<evidence type="ECO:0008006" key="8">
    <source>
        <dbReference type="Google" id="ProtNLM"/>
    </source>
</evidence>
<dbReference type="GO" id="GO:0009267">
    <property type="term" value="P:cellular response to starvation"/>
    <property type="evidence" value="ECO:0007669"/>
    <property type="project" value="InterPro"/>
</dbReference>
<evidence type="ECO:0000256" key="2">
    <source>
        <dbReference type="ARBA" id="ARBA00005294"/>
    </source>
</evidence>
<evidence type="ECO:0000256" key="4">
    <source>
        <dbReference type="ARBA" id="ARBA00023157"/>
    </source>
</evidence>
<dbReference type="GO" id="GO:0005184">
    <property type="term" value="F:neuropeptide hormone activity"/>
    <property type="evidence" value="ECO:0007669"/>
    <property type="project" value="InterPro"/>
</dbReference>
<dbReference type="SUPFAM" id="SSF64546">
    <property type="entry name" value="Satiety factor CART (cocaine and amphetamine regulated transcript)"/>
    <property type="match status" value="1"/>
</dbReference>
<organism evidence="6 7">
    <name type="scientific">Periophthalmus magnuspinnatus</name>
    <dbReference type="NCBI Taxonomy" id="409849"/>
    <lineage>
        <taxon>Eukaryota</taxon>
        <taxon>Metazoa</taxon>
        <taxon>Chordata</taxon>
        <taxon>Craniata</taxon>
        <taxon>Vertebrata</taxon>
        <taxon>Euteleostomi</taxon>
        <taxon>Actinopterygii</taxon>
        <taxon>Neopterygii</taxon>
        <taxon>Teleostei</taxon>
        <taxon>Neoteleostei</taxon>
        <taxon>Acanthomorphata</taxon>
        <taxon>Gobiaria</taxon>
        <taxon>Gobiiformes</taxon>
        <taxon>Gobioidei</taxon>
        <taxon>Gobiidae</taxon>
        <taxon>Oxudercinae</taxon>
        <taxon>Periophthalmus</taxon>
    </lineage>
</organism>
<keyword evidence="4" id="KW-1015">Disulfide bond</keyword>
<evidence type="ECO:0000256" key="5">
    <source>
        <dbReference type="SAM" id="SignalP"/>
    </source>
</evidence>
<comment type="subcellular location">
    <subcellularLocation>
        <location evidence="1">Secreted</location>
    </subcellularLocation>
</comment>
<dbReference type="AlphaFoldDB" id="A0A3B4A2M2"/>
<keyword evidence="5" id="KW-0732">Signal</keyword>
<dbReference type="GO" id="GO:0005615">
    <property type="term" value="C:extracellular space"/>
    <property type="evidence" value="ECO:0007669"/>
    <property type="project" value="InterPro"/>
</dbReference>
<dbReference type="GO" id="GO:0032099">
    <property type="term" value="P:negative regulation of appetite"/>
    <property type="evidence" value="ECO:0007669"/>
    <property type="project" value="InterPro"/>
</dbReference>
<dbReference type="Proteomes" id="UP000261520">
    <property type="component" value="Unplaced"/>
</dbReference>
<dbReference type="InterPro" id="IPR009106">
    <property type="entry name" value="CART"/>
</dbReference>
<dbReference type="Gene3D" id="4.10.40.30">
    <property type="entry name" value="CART, C-terminal domain"/>
    <property type="match status" value="1"/>
</dbReference>
<proteinExistence type="inferred from homology"/>
<keyword evidence="7" id="KW-1185">Reference proteome</keyword>
<feature type="signal peptide" evidence="5">
    <location>
        <begin position="1"/>
        <end position="24"/>
    </location>
</feature>
<dbReference type="CDD" id="cd22741">
    <property type="entry name" value="CART_CTD-like"/>
    <property type="match status" value="1"/>
</dbReference>
<evidence type="ECO:0000313" key="7">
    <source>
        <dbReference type="Proteomes" id="UP000261520"/>
    </source>
</evidence>
<dbReference type="GO" id="GO:0007186">
    <property type="term" value="P:G protein-coupled receptor signaling pathway"/>
    <property type="evidence" value="ECO:0007669"/>
    <property type="project" value="InterPro"/>
</dbReference>
<protein>
    <recommendedName>
        <fullName evidence="8">Cocaine- and amphetamine-regulated transcript protein</fullName>
    </recommendedName>
</protein>
<keyword evidence="3" id="KW-0964">Secreted</keyword>